<protein>
    <submittedName>
        <fullName evidence="1">Uncharacterized protein</fullName>
    </submittedName>
</protein>
<dbReference type="Proteomes" id="UP001281147">
    <property type="component" value="Unassembled WGS sequence"/>
</dbReference>
<evidence type="ECO:0000313" key="1">
    <source>
        <dbReference type="EMBL" id="KAK3691311.1"/>
    </source>
</evidence>
<evidence type="ECO:0000313" key="2">
    <source>
        <dbReference type="Proteomes" id="UP001281147"/>
    </source>
</evidence>
<comment type="caution">
    <text evidence="1">The sequence shown here is derived from an EMBL/GenBank/DDBJ whole genome shotgun (WGS) entry which is preliminary data.</text>
</comment>
<gene>
    <name evidence="1" type="ORF">LTR37_018717</name>
</gene>
<accession>A0ACC3MHP9</accession>
<dbReference type="EMBL" id="JAUTXU010000268">
    <property type="protein sequence ID" value="KAK3691311.1"/>
    <property type="molecule type" value="Genomic_DNA"/>
</dbReference>
<proteinExistence type="predicted"/>
<reference evidence="1" key="1">
    <citation type="submission" date="2023-07" db="EMBL/GenBank/DDBJ databases">
        <title>Black Yeasts Isolated from many extreme environments.</title>
        <authorList>
            <person name="Coleine C."/>
            <person name="Stajich J.E."/>
            <person name="Selbmann L."/>
        </authorList>
    </citation>
    <scope>NUCLEOTIDE SEQUENCE</scope>
    <source>
        <strain evidence="1">CCFEE 5714</strain>
    </source>
</reference>
<keyword evidence="2" id="KW-1185">Reference proteome</keyword>
<name>A0ACC3MHP9_9PEZI</name>
<organism evidence="1 2">
    <name type="scientific">Vermiconidia calcicola</name>
    <dbReference type="NCBI Taxonomy" id="1690605"/>
    <lineage>
        <taxon>Eukaryota</taxon>
        <taxon>Fungi</taxon>
        <taxon>Dikarya</taxon>
        <taxon>Ascomycota</taxon>
        <taxon>Pezizomycotina</taxon>
        <taxon>Dothideomycetes</taxon>
        <taxon>Dothideomycetidae</taxon>
        <taxon>Mycosphaerellales</taxon>
        <taxon>Extremaceae</taxon>
        <taxon>Vermiconidia</taxon>
    </lineage>
</organism>
<sequence>MPDREETDLQQAVELVDVLVERASALLHFLAVLGIDDETGRLRQANDFSYMLAGVVYCMRVLAVEIILPSGERDQQGHEDDKKFRKMRDKYLSDGSFSVMSKMLSLLAYSKNLAPNHGNAGSILWSKDGKVMSLQGKSIVIARFRKIVHEIIGEAEDLLWRNLLWSRDAQRFEVPLGELEDNVNGSVCALGA</sequence>